<dbReference type="CDD" id="cd01012">
    <property type="entry name" value="YcaC_related"/>
    <property type="match status" value="1"/>
</dbReference>
<dbReference type="PANTHER" id="PTHR14119">
    <property type="entry name" value="HYDROLASE"/>
    <property type="match status" value="1"/>
</dbReference>
<dbReference type="EMBL" id="CP003153">
    <property type="protein sequence ID" value="AEV26672.1"/>
    <property type="molecule type" value="Genomic_DNA"/>
</dbReference>
<evidence type="ECO:0000313" key="2">
    <source>
        <dbReference type="EMBL" id="AEV26672.1"/>
    </source>
</evidence>
<dbReference type="RefSeq" id="WP_014237366.1">
    <property type="nucleotide sequence ID" value="NC_016616.1"/>
</dbReference>
<dbReference type="GO" id="GO:0016787">
    <property type="term" value="F:hydrolase activity"/>
    <property type="evidence" value="ECO:0007669"/>
    <property type="project" value="UniProtKB-KW"/>
</dbReference>
<protein>
    <submittedName>
        <fullName evidence="2">Isochorismate hydrolase</fullName>
    </submittedName>
</protein>
<feature type="domain" description="Isochorismatase-like" evidence="1">
    <location>
        <begin position="8"/>
        <end position="156"/>
    </location>
</feature>
<dbReference type="OrthoDB" id="9796958at2"/>
<evidence type="ECO:0000313" key="3">
    <source>
        <dbReference type="Proteomes" id="UP000005633"/>
    </source>
</evidence>
<dbReference type="InterPro" id="IPR000868">
    <property type="entry name" value="Isochorismatase-like_dom"/>
</dbReference>
<dbReference type="KEGG" id="dsu:Dsui_2311"/>
<accession>G8QL15</accession>
<dbReference type="STRING" id="640081.Dsui_2311"/>
<dbReference type="InterPro" id="IPR036380">
    <property type="entry name" value="Isochorismatase-like_sf"/>
</dbReference>
<dbReference type="Pfam" id="PF00857">
    <property type="entry name" value="Isochorismatase"/>
    <property type="match status" value="1"/>
</dbReference>
<reference evidence="2 3" key="1">
    <citation type="journal article" date="2012" name="J. Bacteriol.">
        <title>Complete genome sequence of the anaerobic perchlorate-reducing bacterium Azospira suillum strain PS.</title>
        <authorList>
            <person name="Byrne-Bailey K.G."/>
            <person name="Coates J.D."/>
        </authorList>
    </citation>
    <scope>NUCLEOTIDE SEQUENCE [LARGE SCALE GENOMIC DNA]</scope>
    <source>
        <strain evidence="3">ATCC BAA-33 / DSM 13638 / PS</strain>
    </source>
</reference>
<keyword evidence="2" id="KW-0378">Hydrolase</keyword>
<dbReference type="InterPro" id="IPR050993">
    <property type="entry name" value="Isochorismatase_domain"/>
</dbReference>
<dbReference type="SUPFAM" id="SSF52499">
    <property type="entry name" value="Isochorismatase-like hydrolases"/>
    <property type="match status" value="1"/>
</dbReference>
<proteinExistence type="predicted"/>
<sequence length="180" mass="19817">MLIKADQSLLLIIDIQERLAPAIHEGEAVIAHNLWLTQVARRLEVPVLATVQYPRGLGATVPALAEMLAPEEVVEKIHFSAVADGCLDELPALARRQVVITGTETHVCVLQTALDLLGRGKEVFVVAEAVGSRRPEDKALALERLRQAGCVIVSREMVAFEWLHRAGTDLFRAVSRDFIR</sequence>
<name>G8QL15_AZOOP</name>
<dbReference type="Proteomes" id="UP000005633">
    <property type="component" value="Chromosome"/>
</dbReference>
<evidence type="ECO:0000259" key="1">
    <source>
        <dbReference type="Pfam" id="PF00857"/>
    </source>
</evidence>
<dbReference type="HOGENOM" id="CLU_066901_0_1_4"/>
<dbReference type="eggNOG" id="COG1335">
    <property type="taxonomic scope" value="Bacteria"/>
</dbReference>
<dbReference type="PANTHER" id="PTHR14119:SF3">
    <property type="entry name" value="ISOCHORISMATASE DOMAIN-CONTAINING PROTEIN 2"/>
    <property type="match status" value="1"/>
</dbReference>
<organism evidence="2 3">
    <name type="scientific">Azospira oryzae (strain ATCC BAA-33 / DSM 13638 / PS)</name>
    <name type="common">Dechlorosoma suillum</name>
    <dbReference type="NCBI Taxonomy" id="640081"/>
    <lineage>
        <taxon>Bacteria</taxon>
        <taxon>Pseudomonadati</taxon>
        <taxon>Pseudomonadota</taxon>
        <taxon>Betaproteobacteria</taxon>
        <taxon>Rhodocyclales</taxon>
        <taxon>Rhodocyclaceae</taxon>
        <taxon>Azospira</taxon>
    </lineage>
</organism>
<gene>
    <name evidence="2" type="ordered locus">Dsui_2311</name>
</gene>
<dbReference type="Gene3D" id="3.40.50.850">
    <property type="entry name" value="Isochorismatase-like"/>
    <property type="match status" value="1"/>
</dbReference>
<dbReference type="AlphaFoldDB" id="G8QL15"/>